<dbReference type="AlphaFoldDB" id="G9NXH7"/>
<evidence type="ECO:0000313" key="1">
    <source>
        <dbReference type="EMBL" id="EHK44784.1"/>
    </source>
</evidence>
<comment type="caution">
    <text evidence="1">The sequence shown here is derived from an EMBL/GenBank/DDBJ whole genome shotgun (WGS) entry which is preliminary data.</text>
</comment>
<name>G9NXH7_HYPAI</name>
<protein>
    <submittedName>
        <fullName evidence="1">Uncharacterized protein</fullName>
    </submittedName>
</protein>
<proteinExistence type="predicted"/>
<gene>
    <name evidence="1" type="ORF">TRIATDRAFT_318369</name>
</gene>
<keyword evidence="2" id="KW-1185">Reference proteome</keyword>
<dbReference type="GeneID" id="25783353"/>
<evidence type="ECO:0000313" key="2">
    <source>
        <dbReference type="Proteomes" id="UP000005426"/>
    </source>
</evidence>
<dbReference type="RefSeq" id="XP_013943044.1">
    <property type="nucleotide sequence ID" value="XM_014087569.1"/>
</dbReference>
<dbReference type="EMBL" id="ABDG02000024">
    <property type="protein sequence ID" value="EHK44784.1"/>
    <property type="molecule type" value="Genomic_DNA"/>
</dbReference>
<sequence>MASCFDAAIIPRGGWWLVAAGSAHTWKKVSAARVEETPQKPAIHCSRLGPAPQLDNDSATAQTQLNWTSEQGLQSRAGGICRWE</sequence>
<reference evidence="1 2" key="1">
    <citation type="journal article" date="2011" name="Genome Biol.">
        <title>Comparative genome sequence analysis underscores mycoparasitism as the ancestral life style of Trichoderma.</title>
        <authorList>
            <person name="Kubicek C.P."/>
            <person name="Herrera-Estrella A."/>
            <person name="Seidl-Seiboth V."/>
            <person name="Martinez D.A."/>
            <person name="Druzhinina I.S."/>
            <person name="Thon M."/>
            <person name="Zeilinger S."/>
            <person name="Casas-Flores S."/>
            <person name="Horwitz B.A."/>
            <person name="Mukherjee P.K."/>
            <person name="Mukherjee M."/>
            <person name="Kredics L."/>
            <person name="Alcaraz L.D."/>
            <person name="Aerts A."/>
            <person name="Antal Z."/>
            <person name="Atanasova L."/>
            <person name="Cervantes-Badillo M.G."/>
            <person name="Challacombe J."/>
            <person name="Chertkov O."/>
            <person name="McCluskey K."/>
            <person name="Coulpier F."/>
            <person name="Deshpande N."/>
            <person name="von Doehren H."/>
            <person name="Ebbole D.J."/>
            <person name="Esquivel-Naranjo E.U."/>
            <person name="Fekete E."/>
            <person name="Flipphi M."/>
            <person name="Glaser F."/>
            <person name="Gomez-Rodriguez E.Y."/>
            <person name="Gruber S."/>
            <person name="Han C."/>
            <person name="Henrissat B."/>
            <person name="Hermosa R."/>
            <person name="Hernandez-Onate M."/>
            <person name="Karaffa L."/>
            <person name="Kosti I."/>
            <person name="Le Crom S."/>
            <person name="Lindquist E."/>
            <person name="Lucas S."/>
            <person name="Luebeck M."/>
            <person name="Luebeck P.S."/>
            <person name="Margeot A."/>
            <person name="Metz B."/>
            <person name="Misra M."/>
            <person name="Nevalainen H."/>
            <person name="Omann M."/>
            <person name="Packer N."/>
            <person name="Perrone G."/>
            <person name="Uresti-Rivera E.E."/>
            <person name="Salamov A."/>
            <person name="Schmoll M."/>
            <person name="Seiboth B."/>
            <person name="Shapiro H."/>
            <person name="Sukno S."/>
            <person name="Tamayo-Ramos J.A."/>
            <person name="Tisch D."/>
            <person name="Wiest A."/>
            <person name="Wilkinson H.H."/>
            <person name="Zhang M."/>
            <person name="Coutinho P.M."/>
            <person name="Kenerley C.M."/>
            <person name="Monte E."/>
            <person name="Baker S.E."/>
            <person name="Grigoriev I.V."/>
        </authorList>
    </citation>
    <scope>NUCLEOTIDE SEQUENCE [LARGE SCALE GENOMIC DNA]</scope>
    <source>
        <strain evidence="2">ATCC 20476 / IMI 206040</strain>
    </source>
</reference>
<organism evidence="1 2">
    <name type="scientific">Hypocrea atroviridis (strain ATCC 20476 / IMI 206040)</name>
    <name type="common">Trichoderma atroviride</name>
    <dbReference type="NCBI Taxonomy" id="452589"/>
    <lineage>
        <taxon>Eukaryota</taxon>
        <taxon>Fungi</taxon>
        <taxon>Dikarya</taxon>
        <taxon>Ascomycota</taxon>
        <taxon>Pezizomycotina</taxon>
        <taxon>Sordariomycetes</taxon>
        <taxon>Hypocreomycetidae</taxon>
        <taxon>Hypocreales</taxon>
        <taxon>Hypocreaceae</taxon>
        <taxon>Trichoderma</taxon>
    </lineage>
</organism>
<dbReference type="HOGENOM" id="CLU_2527755_0_0_1"/>
<dbReference type="KEGG" id="tatv:25783353"/>
<dbReference type="Proteomes" id="UP000005426">
    <property type="component" value="Unassembled WGS sequence"/>
</dbReference>
<accession>G9NXH7</accession>